<sequence length="467" mass="48480">MTDFLDSSAAEIRSRLRTGDLTPVDLLDATLHRIDERNPAINAIAHRDDRSARAAAEASAARWAAGAPLSDLDGLPVTIKDSINAVGTPWRHGSAAHTDVPDSRVDSPPAARLKEAGAVIVAKTTMPDFGMMAAGVSSLYGIVRNPWDTSRNTGGSSAGAGACLAAGIGFGAVGTDIAGSVRLPAGQCGVVALKPTQGRIPHLPASTTRSPGPMARTVDEAIDLYRVIAGFDARDALALGPDSPDGLDADLPPAGLRIGVLSELDPRFPLDQRVREVLQTAADVLASGGADVRALTAPFGVEPSDALDRVFQVRARTEWEGIAPAKRDLVHPAVADWAAAAAGYSATDHARDLGIVDGAQAALQAATAEFDFVLAPVIPTPGFAAETVGIDATHPLAHCTFTAWFNQTGQPASSVPFGLIDGCPVGLQVAGPRLSDQRVLRLTRWLEVHRPVPLGRPPLFATAGGTR</sequence>
<evidence type="ECO:0000313" key="2">
    <source>
        <dbReference type="EMBL" id="TWS25045.1"/>
    </source>
</evidence>
<organism evidence="2 3">
    <name type="scientific">Tsukamurella sputi</name>
    <dbReference type="NCBI Taxonomy" id="2591848"/>
    <lineage>
        <taxon>Bacteria</taxon>
        <taxon>Bacillati</taxon>
        <taxon>Actinomycetota</taxon>
        <taxon>Actinomycetes</taxon>
        <taxon>Mycobacteriales</taxon>
        <taxon>Tsukamurellaceae</taxon>
        <taxon>Tsukamurella</taxon>
    </lineage>
</organism>
<evidence type="ECO:0000313" key="3">
    <source>
        <dbReference type="Proteomes" id="UP000319792"/>
    </source>
</evidence>
<dbReference type="AlphaFoldDB" id="A0A5C5RSQ2"/>
<comment type="caution">
    <text evidence="2">The sequence shown here is derived from an EMBL/GenBank/DDBJ whole genome shotgun (WGS) entry which is preliminary data.</text>
</comment>
<dbReference type="Proteomes" id="UP000319792">
    <property type="component" value="Unassembled WGS sequence"/>
</dbReference>
<dbReference type="GO" id="GO:0003824">
    <property type="term" value="F:catalytic activity"/>
    <property type="evidence" value="ECO:0007669"/>
    <property type="project" value="InterPro"/>
</dbReference>
<evidence type="ECO:0000259" key="1">
    <source>
        <dbReference type="Pfam" id="PF01425"/>
    </source>
</evidence>
<reference evidence="2 3" key="2">
    <citation type="submission" date="2019-08" db="EMBL/GenBank/DDBJ databases">
        <title>Tsukamurella conjunctivitidis sp. nov., Tsukamurella assacharolytica sp. nov. and Tsukamurella sputae sp. nov. isolated from patients with conjunctivitis, bacteraemia (lymphoma) and respiratory infection (sputum) in Hong Kong.</title>
        <authorList>
            <person name="Fok K.M.N."/>
            <person name="Fong J.Y.H."/>
        </authorList>
    </citation>
    <scope>NUCLEOTIDE SEQUENCE [LARGE SCALE GENOMIC DNA]</scope>
    <source>
        <strain evidence="2 3">HKU70</strain>
    </source>
</reference>
<dbReference type="EMBL" id="VIGV01000002">
    <property type="protein sequence ID" value="TWS25045.1"/>
    <property type="molecule type" value="Genomic_DNA"/>
</dbReference>
<dbReference type="RefSeq" id="WP_146432695.1">
    <property type="nucleotide sequence ID" value="NZ_VIGV01000002.1"/>
</dbReference>
<dbReference type="InterPro" id="IPR000120">
    <property type="entry name" value="Amidase"/>
</dbReference>
<accession>A0A5C5RSQ2</accession>
<keyword evidence="3" id="KW-1185">Reference proteome</keyword>
<proteinExistence type="predicted"/>
<dbReference type="OrthoDB" id="182039at2"/>
<name>A0A5C5RSQ2_9ACTN</name>
<dbReference type="PANTHER" id="PTHR11895">
    <property type="entry name" value="TRANSAMIDASE"/>
    <property type="match status" value="1"/>
</dbReference>
<protein>
    <submittedName>
        <fullName evidence="2">Amidase</fullName>
    </submittedName>
</protein>
<reference evidence="2 3" key="1">
    <citation type="submission" date="2019-06" db="EMBL/GenBank/DDBJ databases">
        <authorList>
            <person name="Teng J.L.L."/>
            <person name="Lee H.H."/>
            <person name="Lau S.K.P."/>
            <person name="Woo P.C.Y."/>
        </authorList>
    </citation>
    <scope>NUCLEOTIDE SEQUENCE [LARGE SCALE GENOMIC DNA]</scope>
    <source>
        <strain evidence="2 3">HKU70</strain>
    </source>
</reference>
<dbReference type="InterPro" id="IPR036928">
    <property type="entry name" value="AS_sf"/>
</dbReference>
<dbReference type="InterPro" id="IPR023631">
    <property type="entry name" value="Amidase_dom"/>
</dbReference>
<dbReference type="Gene3D" id="3.90.1300.10">
    <property type="entry name" value="Amidase signature (AS) domain"/>
    <property type="match status" value="1"/>
</dbReference>
<feature type="domain" description="Amidase" evidence="1">
    <location>
        <begin position="25"/>
        <end position="440"/>
    </location>
</feature>
<dbReference type="SUPFAM" id="SSF75304">
    <property type="entry name" value="Amidase signature (AS) enzymes"/>
    <property type="match status" value="1"/>
</dbReference>
<dbReference type="PANTHER" id="PTHR11895:SF173">
    <property type="entry name" value="GLUTAMYL-TRNA AMIDOTRANSFERASE SUBUNIT A"/>
    <property type="match status" value="1"/>
</dbReference>
<gene>
    <name evidence="2" type="ORF">FK268_07405</name>
</gene>
<dbReference type="Pfam" id="PF01425">
    <property type="entry name" value="Amidase"/>
    <property type="match status" value="1"/>
</dbReference>